<dbReference type="PhylomeDB" id="A7RF24"/>
<keyword evidence="8" id="KW-0106">Calcium</keyword>
<keyword evidence="17" id="KW-1185">Reference proteome</keyword>
<name>A7RF24_NEMVE</name>
<evidence type="ECO:0000313" key="16">
    <source>
        <dbReference type="EMBL" id="EDO50018.1"/>
    </source>
</evidence>
<feature type="transmembrane region" description="Helical" evidence="13">
    <location>
        <begin position="190"/>
        <end position="212"/>
    </location>
</feature>
<feature type="transmembrane region" description="Helical" evidence="13">
    <location>
        <begin position="80"/>
        <end position="100"/>
    </location>
</feature>
<organism evidence="16 17">
    <name type="scientific">Nematostella vectensis</name>
    <name type="common">Starlet sea anemone</name>
    <dbReference type="NCBI Taxonomy" id="45351"/>
    <lineage>
        <taxon>Eukaryota</taxon>
        <taxon>Metazoa</taxon>
        <taxon>Cnidaria</taxon>
        <taxon>Anthozoa</taxon>
        <taxon>Hexacorallia</taxon>
        <taxon>Actiniaria</taxon>
        <taxon>Edwardsiidae</taxon>
        <taxon>Nematostella</taxon>
    </lineage>
</organism>
<keyword evidence="12" id="KW-0325">Glycoprotein</keyword>
<feature type="transmembrane region" description="Helical" evidence="13">
    <location>
        <begin position="151"/>
        <end position="170"/>
    </location>
</feature>
<feature type="transmembrane region" description="Helical" evidence="13">
    <location>
        <begin position="112"/>
        <end position="130"/>
    </location>
</feature>
<dbReference type="STRING" id="45351.A7RF24"/>
<dbReference type="PANTHER" id="PTHR12011:SF347">
    <property type="entry name" value="FI21270P1-RELATED"/>
    <property type="match status" value="1"/>
</dbReference>
<dbReference type="OMA" id="TFQHIQV"/>
<comment type="subcellular location">
    <subcellularLocation>
        <location evidence="1">Cell membrane</location>
        <topology evidence="1">Multi-pass membrane protein</topology>
    </subcellularLocation>
</comment>
<dbReference type="Gene3D" id="1.20.1070.10">
    <property type="entry name" value="Rhodopsin 7-helix transmembrane proteins"/>
    <property type="match status" value="1"/>
</dbReference>
<keyword evidence="6" id="KW-0732">Signal</keyword>
<dbReference type="InterPro" id="IPR000203">
    <property type="entry name" value="GPS"/>
</dbReference>
<evidence type="ECO:0000256" key="7">
    <source>
        <dbReference type="ARBA" id="ARBA00022737"/>
    </source>
</evidence>
<dbReference type="InParanoid" id="A7RF24"/>
<evidence type="ECO:0000256" key="2">
    <source>
        <dbReference type="ARBA" id="ARBA00007343"/>
    </source>
</evidence>
<evidence type="ECO:0000313" key="17">
    <source>
        <dbReference type="Proteomes" id="UP000001593"/>
    </source>
</evidence>
<evidence type="ECO:0000256" key="4">
    <source>
        <dbReference type="ARBA" id="ARBA00022536"/>
    </source>
</evidence>
<dbReference type="InterPro" id="IPR017981">
    <property type="entry name" value="GPCR_2-like_7TM"/>
</dbReference>
<dbReference type="PROSITE" id="PS50261">
    <property type="entry name" value="G_PROTEIN_RECEP_F2_4"/>
    <property type="match status" value="1"/>
</dbReference>
<evidence type="ECO:0000256" key="5">
    <source>
        <dbReference type="ARBA" id="ARBA00022692"/>
    </source>
</evidence>
<feature type="transmembrane region" description="Helical" evidence="13">
    <location>
        <begin position="47"/>
        <end position="73"/>
    </location>
</feature>
<dbReference type="GO" id="GO:0007166">
    <property type="term" value="P:cell surface receptor signaling pathway"/>
    <property type="evidence" value="ECO:0007669"/>
    <property type="project" value="InterPro"/>
</dbReference>
<feature type="non-terminal residue" evidence="16">
    <location>
        <position position="302"/>
    </location>
</feature>
<protein>
    <submittedName>
        <fullName evidence="16">Uncharacterized protein</fullName>
    </submittedName>
</protein>
<dbReference type="GO" id="GO:0004930">
    <property type="term" value="F:G protein-coupled receptor activity"/>
    <property type="evidence" value="ECO:0007669"/>
    <property type="project" value="InterPro"/>
</dbReference>
<dbReference type="InterPro" id="IPR046338">
    <property type="entry name" value="GAIN_dom_sf"/>
</dbReference>
<evidence type="ECO:0000256" key="13">
    <source>
        <dbReference type="SAM" id="Phobius"/>
    </source>
</evidence>
<evidence type="ECO:0000259" key="14">
    <source>
        <dbReference type="PROSITE" id="PS50221"/>
    </source>
</evidence>
<keyword evidence="11" id="KW-1015">Disulfide bond</keyword>
<dbReference type="Proteomes" id="UP000001593">
    <property type="component" value="Unassembled WGS sequence"/>
</dbReference>
<evidence type="ECO:0000256" key="8">
    <source>
        <dbReference type="ARBA" id="ARBA00022837"/>
    </source>
</evidence>
<evidence type="ECO:0000256" key="6">
    <source>
        <dbReference type="ARBA" id="ARBA00022729"/>
    </source>
</evidence>
<evidence type="ECO:0000256" key="11">
    <source>
        <dbReference type="ARBA" id="ARBA00023157"/>
    </source>
</evidence>
<comment type="similarity">
    <text evidence="2">Belongs to the G-protein coupled receptor 2 family. Adhesion G-protein coupled receptor (ADGR) subfamily.</text>
</comment>
<accession>A7RF24</accession>
<keyword evidence="4" id="KW-0245">EGF-like domain</keyword>
<dbReference type="CDD" id="cd15933">
    <property type="entry name" value="7tmB2_GPR133-like_Adhesion_V"/>
    <property type="match status" value="1"/>
</dbReference>
<proteinExistence type="inferred from homology"/>
<sequence length="302" mass="33264">WSSSGCHLSFSNATITECKCDHMTNYAVLMSIGDMPIPAKHTRALSIVTYIGCTLSILGVFLTVVTLISLPVLRSERTRIHCNLCIAVGVSQILFLAGGTEELVESKVGCKLYAALMFYAFMSVFSWMLVEGIHLYQMIIIAFITRAMMKFYYFIGWGLPMCIVVIASCISHKGYGTPNFCWLSLTDHTIWAFTGPAIVVILVNAVVLGAVLRLRTKLENNAEVSHRACLSILFLRTGARVSIMLLPLLGLSWIFGLFTAMEGTLVIQYIFAATNSLQGLMIFAFHCVGNSEVGCLLIGNFR</sequence>
<dbReference type="Pfam" id="PF01825">
    <property type="entry name" value="GPS"/>
    <property type="match status" value="1"/>
</dbReference>
<gene>
    <name evidence="16" type="ORF">NEMVEDRAFT_v1g78835</name>
</gene>
<feature type="domain" description="GAIN-B" evidence="14">
    <location>
        <begin position="1"/>
        <end position="36"/>
    </location>
</feature>
<dbReference type="Gene3D" id="2.60.220.50">
    <property type="match status" value="1"/>
</dbReference>
<feature type="domain" description="G-protein coupled receptors family 2 profile 2" evidence="15">
    <location>
        <begin position="45"/>
        <end position="290"/>
    </location>
</feature>
<evidence type="ECO:0000256" key="9">
    <source>
        <dbReference type="ARBA" id="ARBA00022989"/>
    </source>
</evidence>
<keyword evidence="7" id="KW-0677">Repeat</keyword>
<keyword evidence="5 13" id="KW-0812">Transmembrane</keyword>
<keyword evidence="9 13" id="KW-1133">Transmembrane helix</keyword>
<dbReference type="GO" id="GO:0005886">
    <property type="term" value="C:plasma membrane"/>
    <property type="evidence" value="ECO:0000318"/>
    <property type="project" value="GO_Central"/>
</dbReference>
<feature type="transmembrane region" description="Helical" evidence="13">
    <location>
        <begin position="277"/>
        <end position="299"/>
    </location>
</feature>
<dbReference type="InterPro" id="IPR057244">
    <property type="entry name" value="GAIN_B"/>
</dbReference>
<feature type="transmembrane region" description="Helical" evidence="13">
    <location>
        <begin position="245"/>
        <end position="271"/>
    </location>
</feature>
<dbReference type="PANTHER" id="PTHR12011">
    <property type="entry name" value="ADHESION G-PROTEIN COUPLED RECEPTOR"/>
    <property type="match status" value="1"/>
</dbReference>
<evidence type="ECO:0000256" key="10">
    <source>
        <dbReference type="ARBA" id="ARBA00023136"/>
    </source>
</evidence>
<dbReference type="PROSITE" id="PS50221">
    <property type="entry name" value="GAIN_B"/>
    <property type="match status" value="1"/>
</dbReference>
<reference evidence="16 17" key="1">
    <citation type="journal article" date="2007" name="Science">
        <title>Sea anemone genome reveals ancestral eumetazoan gene repertoire and genomic organization.</title>
        <authorList>
            <person name="Putnam N.H."/>
            <person name="Srivastava M."/>
            <person name="Hellsten U."/>
            <person name="Dirks B."/>
            <person name="Chapman J."/>
            <person name="Salamov A."/>
            <person name="Terry A."/>
            <person name="Shapiro H."/>
            <person name="Lindquist E."/>
            <person name="Kapitonov V.V."/>
            <person name="Jurka J."/>
            <person name="Genikhovich G."/>
            <person name="Grigoriev I.V."/>
            <person name="Lucas S.M."/>
            <person name="Steele R.E."/>
            <person name="Finnerty J.R."/>
            <person name="Technau U."/>
            <person name="Martindale M.Q."/>
            <person name="Rokhsar D.S."/>
        </authorList>
    </citation>
    <scope>NUCLEOTIDE SEQUENCE [LARGE SCALE GENOMIC DNA]</scope>
    <source>
        <strain evidence="17">CH2 X CH6</strain>
    </source>
</reference>
<evidence type="ECO:0000256" key="3">
    <source>
        <dbReference type="ARBA" id="ARBA00022475"/>
    </source>
</evidence>
<evidence type="ECO:0000256" key="1">
    <source>
        <dbReference type="ARBA" id="ARBA00004651"/>
    </source>
</evidence>
<dbReference type="AlphaFoldDB" id="A7RF24"/>
<evidence type="ECO:0000256" key="12">
    <source>
        <dbReference type="ARBA" id="ARBA00023180"/>
    </source>
</evidence>
<dbReference type="EMBL" id="DS469507">
    <property type="protein sequence ID" value="EDO50018.1"/>
    <property type="molecule type" value="Genomic_DNA"/>
</dbReference>
<dbReference type="FunFam" id="1.20.1070.10:FF:000054">
    <property type="entry name" value="Adhesion G protein-coupled receptor E3"/>
    <property type="match status" value="1"/>
</dbReference>
<dbReference type="PRINTS" id="PR00249">
    <property type="entry name" value="GPCRSECRETIN"/>
</dbReference>
<keyword evidence="10 13" id="KW-0472">Membrane</keyword>
<dbReference type="eggNOG" id="KOG4193">
    <property type="taxonomic scope" value="Eukaryota"/>
</dbReference>
<keyword evidence="3" id="KW-1003">Cell membrane</keyword>
<dbReference type="InterPro" id="IPR000832">
    <property type="entry name" value="GPCR_2_secretin-like"/>
</dbReference>
<evidence type="ECO:0000259" key="15">
    <source>
        <dbReference type="PROSITE" id="PS50261"/>
    </source>
</evidence>
<dbReference type="Pfam" id="PF00002">
    <property type="entry name" value="7tm_2"/>
    <property type="match status" value="1"/>
</dbReference>
<dbReference type="HOGENOM" id="CLU_002753_3_1_1"/>